<organism evidence="2 3">
    <name type="scientific">Candidatus Doudnabacteria bacterium RIFCSPHIGHO2_01_52_17</name>
    <dbReference type="NCBI Taxonomy" id="1817820"/>
    <lineage>
        <taxon>Bacteria</taxon>
        <taxon>Candidatus Doudnaibacteriota</taxon>
    </lineage>
</organism>
<accession>A0A1F5N8E6</accession>
<feature type="region of interest" description="Disordered" evidence="1">
    <location>
        <begin position="1"/>
        <end position="27"/>
    </location>
</feature>
<gene>
    <name evidence="2" type="ORF">A3K06_03260</name>
</gene>
<dbReference type="AlphaFoldDB" id="A0A1F5N8E6"/>
<evidence type="ECO:0000313" key="2">
    <source>
        <dbReference type="EMBL" id="OGE73927.1"/>
    </source>
</evidence>
<evidence type="ECO:0000313" key="3">
    <source>
        <dbReference type="Proteomes" id="UP000176547"/>
    </source>
</evidence>
<protein>
    <submittedName>
        <fullName evidence="2">Uncharacterized protein</fullName>
    </submittedName>
</protein>
<dbReference type="EMBL" id="MFEG01000075">
    <property type="protein sequence ID" value="OGE73927.1"/>
    <property type="molecule type" value="Genomic_DNA"/>
</dbReference>
<sequence>MVTEERMNARTKELNNSSSESLRPRAKSGSRKIFDFLGDKSRGKQSHGIMRLLRNKVPRKDSSGFLVLPFFSF</sequence>
<evidence type="ECO:0000256" key="1">
    <source>
        <dbReference type="SAM" id="MobiDB-lite"/>
    </source>
</evidence>
<dbReference type="Proteomes" id="UP000176547">
    <property type="component" value="Unassembled WGS sequence"/>
</dbReference>
<name>A0A1F5N8E6_9BACT</name>
<feature type="compositionally biased region" description="Basic and acidic residues" evidence="1">
    <location>
        <begin position="1"/>
        <end position="13"/>
    </location>
</feature>
<reference evidence="2 3" key="1">
    <citation type="journal article" date="2016" name="Nat. Commun.">
        <title>Thousands of microbial genomes shed light on interconnected biogeochemical processes in an aquifer system.</title>
        <authorList>
            <person name="Anantharaman K."/>
            <person name="Brown C.T."/>
            <person name="Hug L.A."/>
            <person name="Sharon I."/>
            <person name="Castelle C.J."/>
            <person name="Probst A.J."/>
            <person name="Thomas B.C."/>
            <person name="Singh A."/>
            <person name="Wilkins M.J."/>
            <person name="Karaoz U."/>
            <person name="Brodie E.L."/>
            <person name="Williams K.H."/>
            <person name="Hubbard S.S."/>
            <person name="Banfield J.F."/>
        </authorList>
    </citation>
    <scope>NUCLEOTIDE SEQUENCE [LARGE SCALE GENOMIC DNA]</scope>
</reference>
<proteinExistence type="predicted"/>
<comment type="caution">
    <text evidence="2">The sequence shown here is derived from an EMBL/GenBank/DDBJ whole genome shotgun (WGS) entry which is preliminary data.</text>
</comment>